<accession>A0ABT4T4R5</accession>
<dbReference type="InterPro" id="IPR043504">
    <property type="entry name" value="Peptidase_S1_PA_chymotrypsin"/>
</dbReference>
<dbReference type="InterPro" id="IPR050966">
    <property type="entry name" value="Glutamyl_endopeptidase"/>
</dbReference>
<evidence type="ECO:0000256" key="1">
    <source>
        <dbReference type="ARBA" id="ARBA00022729"/>
    </source>
</evidence>
<reference evidence="4 5" key="1">
    <citation type="submission" date="2022-11" db="EMBL/GenBank/DDBJ databases">
        <title>Nonomuraea corallina sp. nov., a new species of the genus Nonomuraea isolated from sea side sediment in Thai sea.</title>
        <authorList>
            <person name="Ngamcharungchit C."/>
            <person name="Matsumoto A."/>
            <person name="Suriyachadkun C."/>
            <person name="Panbangred W."/>
            <person name="Inahashi Y."/>
            <person name="Intra B."/>
        </authorList>
    </citation>
    <scope>NUCLEOTIDE SEQUENCE [LARGE SCALE GENOMIC DNA]</scope>
    <source>
        <strain evidence="4 5">DSM 43553</strain>
    </source>
</reference>
<gene>
    <name evidence="4" type="ORF">OUY24_25475</name>
</gene>
<feature type="signal peptide" evidence="3">
    <location>
        <begin position="1"/>
        <end position="24"/>
    </location>
</feature>
<dbReference type="Gene3D" id="2.40.10.10">
    <property type="entry name" value="Trypsin-like serine proteases"/>
    <property type="match status" value="2"/>
</dbReference>
<dbReference type="EMBL" id="JAPNUD010000082">
    <property type="protein sequence ID" value="MDA0643991.1"/>
    <property type="molecule type" value="Genomic_DNA"/>
</dbReference>
<dbReference type="Pfam" id="PF13365">
    <property type="entry name" value="Trypsin_2"/>
    <property type="match status" value="1"/>
</dbReference>
<feature type="region of interest" description="Disordered" evidence="2">
    <location>
        <begin position="419"/>
        <end position="450"/>
    </location>
</feature>
<protein>
    <submittedName>
        <fullName evidence="4">Trypsin-like peptidase domain-containing protein</fullName>
    </submittedName>
</protein>
<evidence type="ECO:0000313" key="4">
    <source>
        <dbReference type="EMBL" id="MDA0643991.1"/>
    </source>
</evidence>
<dbReference type="PANTHER" id="PTHR15462:SF8">
    <property type="entry name" value="SERINE PROTEASE"/>
    <property type="match status" value="1"/>
</dbReference>
<evidence type="ECO:0000256" key="2">
    <source>
        <dbReference type="SAM" id="MobiDB-lite"/>
    </source>
</evidence>
<proteinExistence type="predicted"/>
<dbReference type="InterPro" id="IPR009003">
    <property type="entry name" value="Peptidase_S1_PA"/>
</dbReference>
<sequence length="450" mass="47818">MSRRSTLVALVTVSTALVAPPVEAAAAPPPVPGAEVSPVMDPQRAIDYWTARKQSRADAVDLPENVVIPRSAGSRVSVPRNERLTPGSDANGYARVRKPYRRTLESRATGRLFFLDAAGDRRSCSGAVVRSARKLLVATASHCVYGVAGRGGRATWSEHIAFVPAYDGKAASLRERAPYGVWGARRVYKPRSFTGVSPYDWDSIYDLALVEVGRRGGATLQGTVGGFTPLRNEGGRHTVASLGYPSDTPYDGTRQLWCLARTRPWAGHAVRGETGGRLRTDNCHLYGGNSGGPWLTRDDGLLIGVLTSGANDEAGHGYAVANPLGRDSFGAVVRRADPAGVYDALSVEGSGTAREVTATVTMRGLMAAAQVPVTFTLPPGSRAGDAPGCEGEGRRVTCTLALIRPGESVRVSVPVRIPRDDRPSATVSVGSTFLDPDPRDNRDTFQLASR</sequence>
<keyword evidence="5" id="KW-1185">Reference proteome</keyword>
<dbReference type="SUPFAM" id="SSF50494">
    <property type="entry name" value="Trypsin-like serine proteases"/>
    <property type="match status" value="1"/>
</dbReference>
<evidence type="ECO:0000256" key="3">
    <source>
        <dbReference type="SAM" id="SignalP"/>
    </source>
</evidence>
<feature type="chain" id="PRO_5047530599" evidence="3">
    <location>
        <begin position="25"/>
        <end position="450"/>
    </location>
</feature>
<dbReference type="PANTHER" id="PTHR15462">
    <property type="entry name" value="SERINE PROTEASE"/>
    <property type="match status" value="1"/>
</dbReference>
<dbReference type="RefSeq" id="WP_271278118.1">
    <property type="nucleotide sequence ID" value="NZ_BAABFD010000003.1"/>
</dbReference>
<dbReference type="Proteomes" id="UP001212498">
    <property type="component" value="Unassembled WGS sequence"/>
</dbReference>
<organism evidence="4 5">
    <name type="scientific">Nonomuraea ferruginea</name>
    <dbReference type="NCBI Taxonomy" id="46174"/>
    <lineage>
        <taxon>Bacteria</taxon>
        <taxon>Bacillati</taxon>
        <taxon>Actinomycetota</taxon>
        <taxon>Actinomycetes</taxon>
        <taxon>Streptosporangiales</taxon>
        <taxon>Streptosporangiaceae</taxon>
        <taxon>Nonomuraea</taxon>
    </lineage>
</organism>
<name>A0ABT4T4R5_9ACTN</name>
<comment type="caution">
    <text evidence="4">The sequence shown here is derived from an EMBL/GenBank/DDBJ whole genome shotgun (WGS) entry which is preliminary data.</text>
</comment>
<keyword evidence="1 3" id="KW-0732">Signal</keyword>
<evidence type="ECO:0000313" key="5">
    <source>
        <dbReference type="Proteomes" id="UP001212498"/>
    </source>
</evidence>